<keyword evidence="1" id="KW-1133">Transmembrane helix</keyword>
<proteinExistence type="predicted"/>
<name>A0AAD7QNC2_9ASCO</name>
<keyword evidence="1" id="KW-0812">Transmembrane</keyword>
<dbReference type="InterPro" id="IPR039529">
    <property type="entry name" value="PGAP1/BST1"/>
</dbReference>
<reference evidence="2" key="1">
    <citation type="submission" date="2023-03" db="EMBL/GenBank/DDBJ databases">
        <title>Near-Complete genome sequence of Lipomyces tetrasporous NRRL Y-64009, an oleaginous yeast capable of growing on lignocellulosic hydrolysates.</title>
        <authorList>
            <consortium name="Lawrence Berkeley National Laboratory"/>
            <person name="Jagtap S.S."/>
            <person name="Liu J.-J."/>
            <person name="Walukiewicz H.E."/>
            <person name="Pangilinan J."/>
            <person name="Lipzen A."/>
            <person name="Ahrendt S."/>
            <person name="Koriabine M."/>
            <person name="Cobaugh K."/>
            <person name="Salamov A."/>
            <person name="Yoshinaga Y."/>
            <person name="Ng V."/>
            <person name="Daum C."/>
            <person name="Grigoriev I.V."/>
            <person name="Slininger P.J."/>
            <person name="Dien B.S."/>
            <person name="Jin Y.-S."/>
            <person name="Rao C.V."/>
        </authorList>
    </citation>
    <scope>NUCLEOTIDE SEQUENCE</scope>
    <source>
        <strain evidence="2">NRRL Y-64009</strain>
    </source>
</reference>
<dbReference type="AlphaFoldDB" id="A0AAD7QNC2"/>
<dbReference type="GO" id="GO:0016020">
    <property type="term" value="C:membrane"/>
    <property type="evidence" value="ECO:0007669"/>
    <property type="project" value="GOC"/>
</dbReference>
<feature type="transmembrane region" description="Helical" evidence="1">
    <location>
        <begin position="264"/>
        <end position="283"/>
    </location>
</feature>
<dbReference type="PANTHER" id="PTHR15495">
    <property type="entry name" value="NEGATIVE REGULATOR OF VESICLE FORMATION-RELATED"/>
    <property type="match status" value="1"/>
</dbReference>
<comment type="caution">
    <text evidence="2">The sequence shown here is derived from an EMBL/GenBank/DDBJ whole genome shotgun (WGS) entry which is preliminary data.</text>
</comment>
<dbReference type="RefSeq" id="XP_056041930.1">
    <property type="nucleotide sequence ID" value="XM_056186078.1"/>
</dbReference>
<evidence type="ECO:0000313" key="2">
    <source>
        <dbReference type="EMBL" id="KAJ8098480.1"/>
    </source>
</evidence>
<dbReference type="EMBL" id="JARPMG010000009">
    <property type="protein sequence ID" value="KAJ8098480.1"/>
    <property type="molecule type" value="Genomic_DNA"/>
</dbReference>
<dbReference type="GeneID" id="80881244"/>
<keyword evidence="1" id="KW-0472">Membrane</keyword>
<dbReference type="GO" id="GO:0006505">
    <property type="term" value="P:GPI anchor metabolic process"/>
    <property type="evidence" value="ECO:0007669"/>
    <property type="project" value="TreeGrafter"/>
</dbReference>
<accession>A0AAD7QNC2</accession>
<protein>
    <submittedName>
        <fullName evidence="2">Uncharacterized protein</fullName>
    </submittedName>
</protein>
<feature type="transmembrane region" description="Helical" evidence="1">
    <location>
        <begin position="289"/>
        <end position="307"/>
    </location>
</feature>
<keyword evidence="3" id="KW-1185">Reference proteome</keyword>
<dbReference type="PANTHER" id="PTHR15495:SF7">
    <property type="entry name" value="GPI INOSITOL-DEACYLASE"/>
    <property type="match status" value="1"/>
</dbReference>
<dbReference type="GO" id="GO:0005783">
    <property type="term" value="C:endoplasmic reticulum"/>
    <property type="evidence" value="ECO:0007669"/>
    <property type="project" value="TreeGrafter"/>
</dbReference>
<feature type="transmembrane region" description="Helical" evidence="1">
    <location>
        <begin position="314"/>
        <end position="337"/>
    </location>
</feature>
<organism evidence="2 3">
    <name type="scientific">Lipomyces tetrasporus</name>
    <dbReference type="NCBI Taxonomy" id="54092"/>
    <lineage>
        <taxon>Eukaryota</taxon>
        <taxon>Fungi</taxon>
        <taxon>Dikarya</taxon>
        <taxon>Ascomycota</taxon>
        <taxon>Saccharomycotina</taxon>
        <taxon>Lipomycetes</taxon>
        <taxon>Lipomycetales</taxon>
        <taxon>Lipomycetaceae</taxon>
        <taxon>Lipomyces</taxon>
    </lineage>
</organism>
<evidence type="ECO:0000256" key="1">
    <source>
        <dbReference type="SAM" id="Phobius"/>
    </source>
</evidence>
<dbReference type="GO" id="GO:0006888">
    <property type="term" value="P:endoplasmic reticulum to Golgi vesicle-mediated transport"/>
    <property type="evidence" value="ECO:0007669"/>
    <property type="project" value="TreeGrafter"/>
</dbReference>
<dbReference type="Pfam" id="PF25141">
    <property type="entry name" value="PGAP1_2nd"/>
    <property type="match status" value="1"/>
</dbReference>
<gene>
    <name evidence="2" type="ORF">POJ06DRAFT_240175</name>
</gene>
<dbReference type="GO" id="GO:0050185">
    <property type="term" value="F:phosphatidylinositol deacylase activity"/>
    <property type="evidence" value="ECO:0007669"/>
    <property type="project" value="TreeGrafter"/>
</dbReference>
<dbReference type="Proteomes" id="UP001217417">
    <property type="component" value="Unassembled WGS sequence"/>
</dbReference>
<evidence type="ECO:0000313" key="3">
    <source>
        <dbReference type="Proteomes" id="UP001217417"/>
    </source>
</evidence>
<sequence length="346" mass="38774">MYELNFHDDWDYTNTVIVVHDTLLKVQNEGRDKGRGREDFFSFLTDQKPEIDGKDQGVDILLCEQPQENLDTDHGDFSTVIDISKPETDKVVIPASANGTLHPYDGNTFSYIQYKLGEIARHDYVALVDSYTTSSPRFVFAEVVNNQTRSQLRLPPVRSGFVEISACTAVKSHNCDGRPELFVPLVRQFIADPNESKFFPDASEMDISFYGASPLVPLTYRPGVKNNLKLQTWIDPTCERPQEVYLSVDIIGSFGNLVMRYRTACGSLPLAITAIVLLIQFNINDSEVTLLTIGIFVNFGSALEIFIGKALPILMLVSTIFIIIQSYLMPASTLPFLEPKDQLSVN</sequence>